<protein>
    <submittedName>
        <fullName evidence="6">Unnamed protein product</fullName>
    </submittedName>
</protein>
<evidence type="ECO:0000256" key="4">
    <source>
        <dbReference type="SAM" id="MobiDB-lite"/>
    </source>
</evidence>
<feature type="region of interest" description="Disordered" evidence="4">
    <location>
        <begin position="395"/>
        <end position="429"/>
    </location>
</feature>
<dbReference type="AlphaFoldDB" id="A0A9W6XRK4"/>
<evidence type="ECO:0000256" key="2">
    <source>
        <dbReference type="ARBA" id="ARBA00022723"/>
    </source>
</evidence>
<keyword evidence="2" id="KW-0479">Metal-binding</keyword>
<reference evidence="6" key="1">
    <citation type="submission" date="2023-04" db="EMBL/GenBank/DDBJ databases">
        <title>Phytophthora fragariaefolia NBRC 109709.</title>
        <authorList>
            <person name="Ichikawa N."/>
            <person name="Sato H."/>
            <person name="Tonouchi N."/>
        </authorList>
    </citation>
    <scope>NUCLEOTIDE SEQUENCE</scope>
    <source>
        <strain evidence="6">NBRC 109709</strain>
    </source>
</reference>
<dbReference type="GO" id="GO:0006508">
    <property type="term" value="P:proteolysis"/>
    <property type="evidence" value="ECO:0007669"/>
    <property type="project" value="UniProtKB-KW"/>
</dbReference>
<name>A0A9W6XRK4_9STRA</name>
<organism evidence="6 7">
    <name type="scientific">Phytophthora fragariaefolia</name>
    <dbReference type="NCBI Taxonomy" id="1490495"/>
    <lineage>
        <taxon>Eukaryota</taxon>
        <taxon>Sar</taxon>
        <taxon>Stramenopiles</taxon>
        <taxon>Oomycota</taxon>
        <taxon>Peronosporomycetes</taxon>
        <taxon>Peronosporales</taxon>
        <taxon>Peronosporaceae</taxon>
        <taxon>Phytophthora</taxon>
    </lineage>
</organism>
<dbReference type="InterPro" id="IPR013103">
    <property type="entry name" value="RVT_2"/>
</dbReference>
<dbReference type="OrthoDB" id="108008at2759"/>
<dbReference type="SUPFAM" id="SSF53098">
    <property type="entry name" value="Ribonuclease H-like"/>
    <property type="match status" value="1"/>
</dbReference>
<comment type="caution">
    <text evidence="6">The sequence shown here is derived from an EMBL/GenBank/DDBJ whole genome shotgun (WGS) entry which is preliminary data.</text>
</comment>
<feature type="domain" description="Integrase catalytic" evidence="5">
    <location>
        <begin position="128"/>
        <end position="295"/>
    </location>
</feature>
<dbReference type="GO" id="GO:0008233">
    <property type="term" value="F:peptidase activity"/>
    <property type="evidence" value="ECO:0007669"/>
    <property type="project" value="UniProtKB-KW"/>
</dbReference>
<evidence type="ECO:0000313" key="7">
    <source>
        <dbReference type="Proteomes" id="UP001165121"/>
    </source>
</evidence>
<dbReference type="InterPro" id="IPR039537">
    <property type="entry name" value="Retrotran_Ty1/copia-like"/>
</dbReference>
<keyword evidence="3" id="KW-0378">Hydrolase</keyword>
<dbReference type="Pfam" id="PF07727">
    <property type="entry name" value="RVT_2"/>
    <property type="match status" value="1"/>
</dbReference>
<evidence type="ECO:0000256" key="3">
    <source>
        <dbReference type="ARBA" id="ARBA00022801"/>
    </source>
</evidence>
<evidence type="ECO:0000256" key="1">
    <source>
        <dbReference type="ARBA" id="ARBA00022670"/>
    </source>
</evidence>
<accession>A0A9W6XRK4</accession>
<dbReference type="InterPro" id="IPR036397">
    <property type="entry name" value="RNaseH_sf"/>
</dbReference>
<dbReference type="PANTHER" id="PTHR42648:SF18">
    <property type="entry name" value="RETROTRANSPOSON, UNCLASSIFIED-LIKE PROTEIN"/>
    <property type="match status" value="1"/>
</dbReference>
<dbReference type="InterPro" id="IPR001584">
    <property type="entry name" value="Integrase_cat-core"/>
</dbReference>
<dbReference type="PROSITE" id="PS50994">
    <property type="entry name" value="INTEGRASE"/>
    <property type="match status" value="1"/>
</dbReference>
<dbReference type="CDD" id="cd09272">
    <property type="entry name" value="RNase_HI_RT_Ty1"/>
    <property type="match status" value="1"/>
</dbReference>
<dbReference type="GO" id="GO:0015074">
    <property type="term" value="P:DNA integration"/>
    <property type="evidence" value="ECO:0007669"/>
    <property type="project" value="InterPro"/>
</dbReference>
<evidence type="ECO:0000313" key="6">
    <source>
        <dbReference type="EMBL" id="GMF43820.1"/>
    </source>
</evidence>
<dbReference type="Gene3D" id="3.30.420.10">
    <property type="entry name" value="Ribonuclease H-like superfamily/Ribonuclease H"/>
    <property type="match status" value="1"/>
</dbReference>
<keyword evidence="1" id="KW-0645">Protease</keyword>
<dbReference type="EMBL" id="BSXT01001591">
    <property type="protein sequence ID" value="GMF43820.1"/>
    <property type="molecule type" value="Genomic_DNA"/>
</dbReference>
<evidence type="ECO:0000259" key="5">
    <source>
        <dbReference type="PROSITE" id="PS50994"/>
    </source>
</evidence>
<dbReference type="Proteomes" id="UP001165121">
    <property type="component" value="Unassembled WGS sequence"/>
</dbReference>
<dbReference type="InterPro" id="IPR054722">
    <property type="entry name" value="PolX-like_BBD"/>
</dbReference>
<proteinExistence type="predicted"/>
<dbReference type="GO" id="GO:0046872">
    <property type="term" value="F:metal ion binding"/>
    <property type="evidence" value="ECO:0007669"/>
    <property type="project" value="UniProtKB-KW"/>
</dbReference>
<dbReference type="Pfam" id="PF22936">
    <property type="entry name" value="Pol_BBD"/>
    <property type="match status" value="1"/>
</dbReference>
<dbReference type="InterPro" id="IPR012337">
    <property type="entry name" value="RNaseH-like_sf"/>
</dbReference>
<gene>
    <name evidence="6" type="ORF">Pfra01_001498900</name>
</gene>
<dbReference type="GO" id="GO:0003676">
    <property type="term" value="F:nucleic acid binding"/>
    <property type="evidence" value="ECO:0007669"/>
    <property type="project" value="InterPro"/>
</dbReference>
<keyword evidence="7" id="KW-1185">Reference proteome</keyword>
<dbReference type="PANTHER" id="PTHR42648">
    <property type="entry name" value="TRANSPOSASE, PUTATIVE-RELATED"/>
    <property type="match status" value="1"/>
</dbReference>
<sequence length="838" mass="95465">MDCGSQANVCGVRECFIDLKPVQGKELMVMNGSTTNANQKGTVVLCIQNEFTGKLVKRKLEEVWYVPHARANLISLHFLQTEKYRMTLQGEEQQLAYLTKEDLRIMFNKIAGLCAVQGLKINKDLETYECVPCEVAKVKAFGPKTWRAIKQLERLCVDVDSIEDRMACGSKMFMLVVDEYSRYKWAYLLRSKDEAAGHLTAFDQGTEFVNKEVEKVCEMQDTEVRTTNGYRAQENGLVERGNGMVVTKVRVVLEETQIPFELWGEALLHVIDTINVTPSRVIEGKIPHEMIYEEKPDVFYLRTWGSAVDGYKWMSAIDGKVGTAQGGNITFREGYTIATHYVKQMIENAYMDGEHTLPSVIPYVRMRADMDSLVVDQENSQTRIAARGRDEELDPVTFEDYSNGSSPKSQEKSKATPSTKRLAAETEDDDARSVLIPEERLLADEVPIPRSFKEAIKDPRFAQYWMAAMDEEMNSLMHHGVWVIVARDKEKGKKTVMTNRWVYAVKKDEHGFVRRFKARLADLSRSMGSITSRSTLRLFDLRLSELPFTLLSSGTGMGFILMLLTVYDLLLMGPLAECEAVRRLLQETFELVELGPFKYFLGVEVLINQVEKTVFFSQETYINEVLKRFGMQYCHGAPTPEATSLQAPRKDASKEVPYREAVGALQYLVSGSRPDIAHAVRRLGQYMSCYTTEHFGQVKRVLRYLKTTSNYGLLMVVYAERGGTSSPCINALSTMDAGYYAMNEGTKDVQWLKKLCKELNIKYEQPRLLYDNKTAIFLSEKPGKHHHVKHIENKYHYVRNLAQNQELRTEHVGTDEQVVDVMTNALTSVKFVKFSSYA</sequence>